<gene>
    <name evidence="8" type="primary">Aste57867_19758</name>
    <name evidence="7" type="ORF">As57867_019693</name>
    <name evidence="8" type="ORF">ASTE57867_19758</name>
</gene>
<reference evidence="8 9" key="1">
    <citation type="submission" date="2019-03" db="EMBL/GenBank/DDBJ databases">
        <authorList>
            <person name="Gaulin E."/>
            <person name="Dumas B."/>
        </authorList>
    </citation>
    <scope>NUCLEOTIDE SEQUENCE [LARGE SCALE GENOMIC DNA]</scope>
    <source>
        <strain evidence="8">CBS 568.67</strain>
    </source>
</reference>
<dbReference type="EMBL" id="CAADRA010006736">
    <property type="protein sequence ID" value="VFT96456.1"/>
    <property type="molecule type" value="Genomic_DNA"/>
</dbReference>
<evidence type="ECO:0000313" key="7">
    <source>
        <dbReference type="EMBL" id="KAF0688646.1"/>
    </source>
</evidence>
<dbReference type="SMART" id="SM00220">
    <property type="entry name" value="S_TKc"/>
    <property type="match status" value="1"/>
</dbReference>
<keyword evidence="2 4" id="KW-0547">Nucleotide-binding</keyword>
<evidence type="ECO:0000256" key="5">
    <source>
        <dbReference type="RuleBase" id="RU000304"/>
    </source>
</evidence>
<keyword evidence="1 5" id="KW-0418">Kinase</keyword>
<proteinExistence type="inferred from homology"/>
<evidence type="ECO:0000313" key="8">
    <source>
        <dbReference type="EMBL" id="VFT96456.1"/>
    </source>
</evidence>
<dbReference type="PROSITE" id="PS50011">
    <property type="entry name" value="PROTEIN_KINASE_DOM"/>
    <property type="match status" value="1"/>
</dbReference>
<dbReference type="InterPro" id="IPR001245">
    <property type="entry name" value="Ser-Thr/Tyr_kinase_cat_dom"/>
</dbReference>
<dbReference type="EMBL" id="VJMH01006713">
    <property type="protein sequence ID" value="KAF0688646.1"/>
    <property type="molecule type" value="Genomic_DNA"/>
</dbReference>
<dbReference type="PROSITE" id="PS00107">
    <property type="entry name" value="PROTEIN_KINASE_ATP"/>
    <property type="match status" value="1"/>
</dbReference>
<dbReference type="InterPro" id="IPR011009">
    <property type="entry name" value="Kinase-like_dom_sf"/>
</dbReference>
<comment type="similarity">
    <text evidence="5">Belongs to the protein kinase superfamily.</text>
</comment>
<dbReference type="Proteomes" id="UP000332933">
    <property type="component" value="Unassembled WGS sequence"/>
</dbReference>
<evidence type="ECO:0000256" key="4">
    <source>
        <dbReference type="PROSITE-ProRule" id="PRU10141"/>
    </source>
</evidence>
<dbReference type="PANTHER" id="PTHR44329">
    <property type="entry name" value="SERINE/THREONINE-PROTEIN KINASE TNNI3K-RELATED"/>
    <property type="match status" value="1"/>
</dbReference>
<organism evidence="8 9">
    <name type="scientific">Aphanomyces stellatus</name>
    <dbReference type="NCBI Taxonomy" id="120398"/>
    <lineage>
        <taxon>Eukaryota</taxon>
        <taxon>Sar</taxon>
        <taxon>Stramenopiles</taxon>
        <taxon>Oomycota</taxon>
        <taxon>Saprolegniomycetes</taxon>
        <taxon>Saprolegniales</taxon>
        <taxon>Verrucalvaceae</taxon>
        <taxon>Aphanomyces</taxon>
    </lineage>
</organism>
<keyword evidence="9" id="KW-1185">Reference proteome</keyword>
<dbReference type="PROSITE" id="PS00108">
    <property type="entry name" value="PROTEIN_KINASE_ST"/>
    <property type="match status" value="1"/>
</dbReference>
<dbReference type="Pfam" id="PF07714">
    <property type="entry name" value="PK_Tyr_Ser-Thr"/>
    <property type="match status" value="1"/>
</dbReference>
<dbReference type="PANTHER" id="PTHR44329:SF214">
    <property type="entry name" value="PROTEIN KINASE DOMAIN-CONTAINING PROTEIN"/>
    <property type="match status" value="1"/>
</dbReference>
<evidence type="ECO:0000313" key="9">
    <source>
        <dbReference type="Proteomes" id="UP000332933"/>
    </source>
</evidence>
<dbReference type="InterPro" id="IPR017441">
    <property type="entry name" value="Protein_kinase_ATP_BS"/>
</dbReference>
<dbReference type="SUPFAM" id="SSF56112">
    <property type="entry name" value="Protein kinase-like (PK-like)"/>
    <property type="match status" value="1"/>
</dbReference>
<keyword evidence="3 4" id="KW-0067">ATP-binding</keyword>
<sequence length="169" mass="18919">MQVLASVRIEATDVVLNTIVGAGGFADVWRGTYRGELVAIRKLHQSTMVSIAQLKSFVGEIQLLSQFDSPYVVYLIGACWTRPRTLKCVMEFMDEGSLRIIVQGLVYLHARNVIHRDLKSRNILLDSTKGTKLTDFGMSKADEHQTMTTGVGTTRWMAPEVLCETITPW</sequence>
<name>A0A485LDC2_9STRA</name>
<dbReference type="Pfam" id="PF00069">
    <property type="entry name" value="Pkinase"/>
    <property type="match status" value="1"/>
</dbReference>
<dbReference type="GO" id="GO:0005524">
    <property type="term" value="F:ATP binding"/>
    <property type="evidence" value="ECO:0007669"/>
    <property type="project" value="UniProtKB-UniRule"/>
</dbReference>
<feature type="domain" description="Protein kinase" evidence="6">
    <location>
        <begin position="14"/>
        <end position="169"/>
    </location>
</feature>
<evidence type="ECO:0000259" key="6">
    <source>
        <dbReference type="PROSITE" id="PS50011"/>
    </source>
</evidence>
<dbReference type="AlphaFoldDB" id="A0A485LDC2"/>
<dbReference type="InterPro" id="IPR008271">
    <property type="entry name" value="Ser/Thr_kinase_AS"/>
</dbReference>
<keyword evidence="1 5" id="KW-0723">Serine/threonine-protein kinase</keyword>
<dbReference type="Gene3D" id="3.30.200.20">
    <property type="entry name" value="Phosphorylase Kinase, domain 1"/>
    <property type="match status" value="1"/>
</dbReference>
<dbReference type="InterPro" id="IPR000719">
    <property type="entry name" value="Prot_kinase_dom"/>
</dbReference>
<dbReference type="OrthoDB" id="193416at2759"/>
<keyword evidence="1 5" id="KW-0808">Transferase</keyword>
<accession>A0A485LDC2</accession>
<dbReference type="Gene3D" id="1.10.510.10">
    <property type="entry name" value="Transferase(Phosphotransferase) domain 1"/>
    <property type="match status" value="1"/>
</dbReference>
<reference evidence="7" key="2">
    <citation type="submission" date="2019-06" db="EMBL/GenBank/DDBJ databases">
        <title>Genomics analysis of Aphanomyces spp. identifies a new class of oomycete effector associated with host adaptation.</title>
        <authorList>
            <person name="Gaulin E."/>
        </authorList>
    </citation>
    <scope>NUCLEOTIDE SEQUENCE</scope>
    <source>
        <strain evidence="7">CBS 578.67</strain>
    </source>
</reference>
<dbReference type="GO" id="GO:0004674">
    <property type="term" value="F:protein serine/threonine kinase activity"/>
    <property type="evidence" value="ECO:0007669"/>
    <property type="project" value="UniProtKB-KW"/>
</dbReference>
<evidence type="ECO:0000256" key="3">
    <source>
        <dbReference type="ARBA" id="ARBA00022840"/>
    </source>
</evidence>
<feature type="binding site" evidence="4">
    <location>
        <position position="42"/>
    </location>
    <ligand>
        <name>ATP</name>
        <dbReference type="ChEBI" id="CHEBI:30616"/>
    </ligand>
</feature>
<protein>
    <submittedName>
        <fullName evidence="8">Aste57867_19758 protein</fullName>
    </submittedName>
</protein>
<dbReference type="InterPro" id="IPR051681">
    <property type="entry name" value="Ser/Thr_Kinases-Pseudokinases"/>
</dbReference>
<evidence type="ECO:0000256" key="2">
    <source>
        <dbReference type="ARBA" id="ARBA00022741"/>
    </source>
</evidence>
<evidence type="ECO:0000256" key="1">
    <source>
        <dbReference type="ARBA" id="ARBA00022527"/>
    </source>
</evidence>